<protein>
    <submittedName>
        <fullName evidence="1">Uncharacterized protein</fullName>
    </submittedName>
</protein>
<dbReference type="OrthoDB" id="1072629at2"/>
<dbReference type="EMBL" id="ADGI01000002">
    <property type="protein sequence ID" value="EGV34126.1"/>
    <property type="molecule type" value="Genomic_DNA"/>
</dbReference>
<evidence type="ECO:0000313" key="2">
    <source>
        <dbReference type="Proteomes" id="UP000005141"/>
    </source>
</evidence>
<dbReference type="AlphaFoldDB" id="G1W859"/>
<keyword evidence="2" id="KW-1185">Reference proteome</keyword>
<comment type="caution">
    <text evidence="1">The sequence shown here is derived from an EMBL/GenBank/DDBJ whole genome shotgun (WGS) entry which is preliminary data.</text>
</comment>
<dbReference type="Proteomes" id="UP000005141">
    <property type="component" value="Unassembled WGS sequence"/>
</dbReference>
<evidence type="ECO:0000313" key="1">
    <source>
        <dbReference type="EMBL" id="EGV34126.1"/>
    </source>
</evidence>
<reference evidence="1 2" key="1">
    <citation type="submission" date="2011-07" db="EMBL/GenBank/DDBJ databases">
        <title>The Genome Sequence of Prevotella oulorum F0390.</title>
        <authorList>
            <consortium name="The Broad Institute Genome Sequencing Platform"/>
            <consortium name="The Broad Institute Genome Sequencing Center for Infectious Disease"/>
            <person name="Earl A."/>
            <person name="Ward D."/>
            <person name="Feldgarden M."/>
            <person name="Gevers D."/>
            <person name="Izard J."/>
            <person name="Ganesan A."/>
            <person name="Baranova O.V."/>
            <person name="Blanton J.M."/>
            <person name="Tanner A.C."/>
            <person name="Dewhirst F.E."/>
            <person name="Young S.K."/>
            <person name="Zeng Q."/>
            <person name="Gargeya S."/>
            <person name="Fitzgerald M."/>
            <person name="Haas B."/>
            <person name="Abouelleil A."/>
            <person name="Alvarado L."/>
            <person name="Arachchi H.M."/>
            <person name="Berlin A."/>
            <person name="Brown A."/>
            <person name="Chapman S.B."/>
            <person name="Chen Z."/>
            <person name="Dunbar C."/>
            <person name="Freedman E."/>
            <person name="Gearin G."/>
            <person name="Gellesch M."/>
            <person name="Goldberg J."/>
            <person name="Griggs A."/>
            <person name="Gujja S."/>
            <person name="Heiman D."/>
            <person name="Howarth C."/>
            <person name="Larson L."/>
            <person name="Lui A."/>
            <person name="MacDonald P.J.P."/>
            <person name="Mehta T."/>
            <person name="Montmayeur A."/>
            <person name="Murphy C."/>
            <person name="Neiman D."/>
            <person name="Pearson M."/>
            <person name="Priest M."/>
            <person name="Roberts A."/>
            <person name="Saif S."/>
            <person name="Shea T."/>
            <person name="Shenoy N."/>
            <person name="Sisk P."/>
            <person name="Stolte C."/>
            <person name="Sykes S."/>
            <person name="Wortman J."/>
            <person name="Nusbaum C."/>
            <person name="Birren B."/>
        </authorList>
    </citation>
    <scope>NUCLEOTIDE SEQUENCE [LARGE SCALE GENOMIC DNA]</scope>
    <source>
        <strain evidence="1 2">F0390</strain>
    </source>
</reference>
<dbReference type="PATRIC" id="fig|702438.4.peg.10"/>
<sequence>MKQFKKILFISLTTICIVLFGVNCQGIAQLHSAQKSLLDSLHRVDTTQMKSAFLMRIHQYIQTKPNVKSFILQCFYVYEDRGILSNGVTINNDIFLIMPAFQCAFEGGEWSIDDVYPNHYFLMNDKIIFVCSRWDACFQQQNARKIYEKLVPTPKILYGNVAAFIMVEHKQDRASFLTDFKKINLEPLTKLRIPVKFEPPKP</sequence>
<name>G1W859_9BACT</name>
<dbReference type="RefSeq" id="WP_004378974.1">
    <property type="nucleotide sequence ID" value="NZ_JH114215.1"/>
</dbReference>
<proteinExistence type="predicted"/>
<dbReference type="HOGENOM" id="CLU_1359366_0_0_10"/>
<organism evidence="1 2">
    <name type="scientific">Segatella oulorum F0390</name>
    <dbReference type="NCBI Taxonomy" id="702438"/>
    <lineage>
        <taxon>Bacteria</taxon>
        <taxon>Pseudomonadati</taxon>
        <taxon>Bacteroidota</taxon>
        <taxon>Bacteroidia</taxon>
        <taxon>Bacteroidales</taxon>
        <taxon>Prevotellaceae</taxon>
        <taxon>Segatella</taxon>
    </lineage>
</organism>
<dbReference type="GeneID" id="95424801"/>
<accession>G1W859</accession>
<gene>
    <name evidence="1" type="ORF">HMPREF9431_00010</name>
</gene>